<evidence type="ECO:0000313" key="1">
    <source>
        <dbReference type="EMBL" id="QNP56592.1"/>
    </source>
</evidence>
<dbReference type="EMBL" id="CP060789">
    <property type="protein sequence ID" value="QNP56592.1"/>
    <property type="molecule type" value="Genomic_DNA"/>
</dbReference>
<organism evidence="1 2">
    <name type="scientific">Tessaracoccus defluvii</name>
    <dbReference type="NCBI Taxonomy" id="1285901"/>
    <lineage>
        <taxon>Bacteria</taxon>
        <taxon>Bacillati</taxon>
        <taxon>Actinomycetota</taxon>
        <taxon>Actinomycetes</taxon>
        <taxon>Propionibacteriales</taxon>
        <taxon>Propionibacteriaceae</taxon>
        <taxon>Tessaracoccus</taxon>
    </lineage>
</organism>
<dbReference type="KEGG" id="tdf:H9L22_04040"/>
<sequence>MADSSKNGVVGRHVIGDWFDVSGLITEREPPEGLGTAVRASGGQVLLPSA</sequence>
<protein>
    <submittedName>
        <fullName evidence="1">Uncharacterized protein</fullName>
    </submittedName>
</protein>
<accession>A0A7H0H7S6</accession>
<proteinExistence type="predicted"/>
<dbReference type="AlphaFoldDB" id="A0A7H0H7S6"/>
<dbReference type="Proteomes" id="UP000516117">
    <property type="component" value="Chromosome"/>
</dbReference>
<keyword evidence="2" id="KW-1185">Reference proteome</keyword>
<evidence type="ECO:0000313" key="2">
    <source>
        <dbReference type="Proteomes" id="UP000516117"/>
    </source>
</evidence>
<reference evidence="1 2" key="1">
    <citation type="submission" date="2020-08" db="EMBL/GenBank/DDBJ databases">
        <title>Genome sequence of Tessaracoccus defluvii JCM 17540T.</title>
        <authorList>
            <person name="Hyun D.-W."/>
            <person name="Bae J.-W."/>
        </authorList>
    </citation>
    <scope>NUCLEOTIDE SEQUENCE [LARGE SCALE GENOMIC DNA]</scope>
    <source>
        <strain evidence="1 2">JCM 17540</strain>
    </source>
</reference>
<name>A0A7H0H7S6_9ACTN</name>
<dbReference type="RefSeq" id="WP_187721692.1">
    <property type="nucleotide sequence ID" value="NZ_BAABBL010000002.1"/>
</dbReference>
<gene>
    <name evidence="1" type="ORF">H9L22_04040</name>
</gene>